<sequence>EDTGNAIGATDSGGGASNAHDCKKGSKHHQT</sequence>
<dbReference type="EMBL" id="LXQA010430447">
    <property type="protein sequence ID" value="MCI51347.1"/>
    <property type="molecule type" value="Genomic_DNA"/>
</dbReference>
<comment type="caution">
    <text evidence="2">The sequence shown here is derived from an EMBL/GenBank/DDBJ whole genome shotgun (WGS) entry which is preliminary data.</text>
</comment>
<feature type="non-terminal residue" evidence="2">
    <location>
        <position position="1"/>
    </location>
</feature>
<name>A0A392SSF8_9FABA</name>
<proteinExistence type="predicted"/>
<organism evidence="2 3">
    <name type="scientific">Trifolium medium</name>
    <dbReference type="NCBI Taxonomy" id="97028"/>
    <lineage>
        <taxon>Eukaryota</taxon>
        <taxon>Viridiplantae</taxon>
        <taxon>Streptophyta</taxon>
        <taxon>Embryophyta</taxon>
        <taxon>Tracheophyta</taxon>
        <taxon>Spermatophyta</taxon>
        <taxon>Magnoliopsida</taxon>
        <taxon>eudicotyledons</taxon>
        <taxon>Gunneridae</taxon>
        <taxon>Pentapetalae</taxon>
        <taxon>rosids</taxon>
        <taxon>fabids</taxon>
        <taxon>Fabales</taxon>
        <taxon>Fabaceae</taxon>
        <taxon>Papilionoideae</taxon>
        <taxon>50 kb inversion clade</taxon>
        <taxon>NPAAA clade</taxon>
        <taxon>Hologalegina</taxon>
        <taxon>IRL clade</taxon>
        <taxon>Trifolieae</taxon>
        <taxon>Trifolium</taxon>
    </lineage>
</organism>
<dbReference type="Proteomes" id="UP000265520">
    <property type="component" value="Unassembled WGS sequence"/>
</dbReference>
<protein>
    <submittedName>
        <fullName evidence="2">Uncharacterized protein</fullName>
    </submittedName>
</protein>
<evidence type="ECO:0000313" key="3">
    <source>
        <dbReference type="Proteomes" id="UP000265520"/>
    </source>
</evidence>
<dbReference type="AlphaFoldDB" id="A0A392SSF8"/>
<feature type="region of interest" description="Disordered" evidence="1">
    <location>
        <begin position="1"/>
        <end position="31"/>
    </location>
</feature>
<reference evidence="2 3" key="1">
    <citation type="journal article" date="2018" name="Front. Plant Sci.">
        <title>Red Clover (Trifolium pratense) and Zigzag Clover (T. medium) - A Picture of Genomic Similarities and Differences.</title>
        <authorList>
            <person name="Dluhosova J."/>
            <person name="Istvanek J."/>
            <person name="Nedelnik J."/>
            <person name="Repkova J."/>
        </authorList>
    </citation>
    <scope>NUCLEOTIDE SEQUENCE [LARGE SCALE GENOMIC DNA]</scope>
    <source>
        <strain evidence="3">cv. 10/8</strain>
        <tissue evidence="2">Leaf</tissue>
    </source>
</reference>
<evidence type="ECO:0000313" key="2">
    <source>
        <dbReference type="EMBL" id="MCI51347.1"/>
    </source>
</evidence>
<evidence type="ECO:0000256" key="1">
    <source>
        <dbReference type="SAM" id="MobiDB-lite"/>
    </source>
</evidence>
<accession>A0A392SSF8</accession>
<keyword evidence="3" id="KW-1185">Reference proteome</keyword>